<dbReference type="PROSITE" id="PS50949">
    <property type="entry name" value="HTH_GNTR"/>
    <property type="match status" value="1"/>
</dbReference>
<proteinExistence type="predicted"/>
<dbReference type="Gene3D" id="1.10.10.10">
    <property type="entry name" value="Winged helix-like DNA-binding domain superfamily/Winged helix DNA-binding domain"/>
    <property type="match status" value="1"/>
</dbReference>
<protein>
    <submittedName>
        <fullName evidence="6">FadR family transcriptional regulator</fullName>
    </submittedName>
</protein>
<dbReference type="InterPro" id="IPR008920">
    <property type="entry name" value="TF_FadR/GntR_C"/>
</dbReference>
<keyword evidence="7" id="KW-1185">Reference proteome</keyword>
<evidence type="ECO:0000256" key="4">
    <source>
        <dbReference type="SAM" id="MobiDB-lite"/>
    </source>
</evidence>
<dbReference type="InterPro" id="IPR000524">
    <property type="entry name" value="Tscrpt_reg_HTH_GntR"/>
</dbReference>
<sequence>MKTNRSKSKKTYEQVAEQIKWMIEQGHLQPGDKLPPMIDLARQLGVSRPTVREAFSTLVGMGLIDLRHGEGTFVQKIDVQTMVTEPMNAALLLGRGDLRDLLQVRRLLELGAAQMAADLQGDEWRLAPVRAALERMEAVSNKQTVEEQVGADLQFHLAIAEVSGNNVLLNLMNTLTETIRSVIRQAWMDEHRIGGLVEEHSALYRAMLAGDKSLVQRLMIDHLDRTEHQMDQQKGERDGGEQQKHTEPKPSTS</sequence>
<dbReference type="SUPFAM" id="SSF48008">
    <property type="entry name" value="GntR ligand-binding domain-like"/>
    <property type="match status" value="1"/>
</dbReference>
<dbReference type="SMART" id="SM00895">
    <property type="entry name" value="FCD"/>
    <property type="match status" value="1"/>
</dbReference>
<evidence type="ECO:0000313" key="6">
    <source>
        <dbReference type="EMBL" id="MBL0386111.1"/>
    </source>
</evidence>
<evidence type="ECO:0000259" key="5">
    <source>
        <dbReference type="PROSITE" id="PS50949"/>
    </source>
</evidence>
<name>A0ABS1J757_9BACL</name>
<dbReference type="RefSeq" id="WP_201631968.1">
    <property type="nucleotide sequence ID" value="NZ_JAEQNB010000001.1"/>
</dbReference>
<keyword evidence="3" id="KW-0804">Transcription</keyword>
<evidence type="ECO:0000256" key="2">
    <source>
        <dbReference type="ARBA" id="ARBA00023125"/>
    </source>
</evidence>
<dbReference type="SMART" id="SM00345">
    <property type="entry name" value="HTH_GNTR"/>
    <property type="match status" value="1"/>
</dbReference>
<keyword evidence="1" id="KW-0805">Transcription regulation</keyword>
<feature type="region of interest" description="Disordered" evidence="4">
    <location>
        <begin position="225"/>
        <end position="253"/>
    </location>
</feature>
<organism evidence="6 7">
    <name type="scientific">Tumebacillus amylolyticus</name>
    <dbReference type="NCBI Taxonomy" id="2801339"/>
    <lineage>
        <taxon>Bacteria</taxon>
        <taxon>Bacillati</taxon>
        <taxon>Bacillota</taxon>
        <taxon>Bacilli</taxon>
        <taxon>Bacillales</taxon>
        <taxon>Alicyclobacillaceae</taxon>
        <taxon>Tumebacillus</taxon>
    </lineage>
</organism>
<keyword evidence="2" id="KW-0238">DNA-binding</keyword>
<accession>A0ABS1J757</accession>
<dbReference type="Pfam" id="PF07729">
    <property type="entry name" value="FCD"/>
    <property type="match status" value="1"/>
</dbReference>
<dbReference type="InterPro" id="IPR011711">
    <property type="entry name" value="GntR_C"/>
</dbReference>
<dbReference type="PANTHER" id="PTHR43537">
    <property type="entry name" value="TRANSCRIPTIONAL REGULATOR, GNTR FAMILY"/>
    <property type="match status" value="1"/>
</dbReference>
<dbReference type="CDD" id="cd07377">
    <property type="entry name" value="WHTH_GntR"/>
    <property type="match status" value="1"/>
</dbReference>
<reference evidence="6 7" key="1">
    <citation type="submission" date="2021-01" db="EMBL/GenBank/DDBJ databases">
        <title>Tumebacillus sp. strain ITR2 16S ribosomal RNA gene Genome sequencing and assembly.</title>
        <authorList>
            <person name="Kang M."/>
        </authorList>
    </citation>
    <scope>NUCLEOTIDE SEQUENCE [LARGE SCALE GENOMIC DNA]</scope>
    <source>
        <strain evidence="6 7">ITR2</strain>
    </source>
</reference>
<evidence type="ECO:0000313" key="7">
    <source>
        <dbReference type="Proteomes" id="UP000602284"/>
    </source>
</evidence>
<dbReference type="PRINTS" id="PR00035">
    <property type="entry name" value="HTHGNTR"/>
</dbReference>
<evidence type="ECO:0000256" key="1">
    <source>
        <dbReference type="ARBA" id="ARBA00023015"/>
    </source>
</evidence>
<dbReference type="Gene3D" id="1.20.120.530">
    <property type="entry name" value="GntR ligand-binding domain-like"/>
    <property type="match status" value="1"/>
</dbReference>
<dbReference type="Proteomes" id="UP000602284">
    <property type="component" value="Unassembled WGS sequence"/>
</dbReference>
<dbReference type="PANTHER" id="PTHR43537:SF5">
    <property type="entry name" value="UXU OPERON TRANSCRIPTIONAL REGULATOR"/>
    <property type="match status" value="1"/>
</dbReference>
<dbReference type="InterPro" id="IPR036390">
    <property type="entry name" value="WH_DNA-bd_sf"/>
</dbReference>
<dbReference type="EMBL" id="JAEQNB010000001">
    <property type="protein sequence ID" value="MBL0386111.1"/>
    <property type="molecule type" value="Genomic_DNA"/>
</dbReference>
<feature type="domain" description="HTH gntR-type" evidence="5">
    <location>
        <begin position="9"/>
        <end position="77"/>
    </location>
</feature>
<dbReference type="SUPFAM" id="SSF46785">
    <property type="entry name" value="Winged helix' DNA-binding domain"/>
    <property type="match status" value="1"/>
</dbReference>
<gene>
    <name evidence="6" type="ORF">JJB07_05535</name>
</gene>
<evidence type="ECO:0000256" key="3">
    <source>
        <dbReference type="ARBA" id="ARBA00023163"/>
    </source>
</evidence>
<comment type="caution">
    <text evidence="6">The sequence shown here is derived from an EMBL/GenBank/DDBJ whole genome shotgun (WGS) entry which is preliminary data.</text>
</comment>
<dbReference type="Pfam" id="PF00392">
    <property type="entry name" value="GntR"/>
    <property type="match status" value="1"/>
</dbReference>
<dbReference type="InterPro" id="IPR036388">
    <property type="entry name" value="WH-like_DNA-bd_sf"/>
</dbReference>